<evidence type="ECO:0000313" key="3">
    <source>
        <dbReference type="Proteomes" id="UP001387364"/>
    </source>
</evidence>
<keyword evidence="3" id="KW-1185">Reference proteome</keyword>
<accession>A0ABZ2N8C6</accession>
<keyword evidence="1" id="KW-0812">Transmembrane</keyword>
<sequence length="56" mass="6745">MKWIAFWLYVSLIAIAFLFNLLGLMRLYPLYLTAPLLFIVLFFPVYFLNRKNKKSL</sequence>
<dbReference type="Proteomes" id="UP001387364">
    <property type="component" value="Chromosome"/>
</dbReference>
<keyword evidence="1" id="KW-1133">Transmembrane helix</keyword>
<reference evidence="2 3" key="1">
    <citation type="submission" date="2024-02" db="EMBL/GenBank/DDBJ databases">
        <title>Seven novel Bacillus-like species.</title>
        <authorList>
            <person name="Liu G."/>
        </authorList>
    </citation>
    <scope>NUCLEOTIDE SEQUENCE [LARGE SCALE GENOMIC DNA]</scope>
    <source>
        <strain evidence="2 3">FJAT-52991</strain>
    </source>
</reference>
<proteinExistence type="predicted"/>
<feature type="transmembrane region" description="Helical" evidence="1">
    <location>
        <begin position="7"/>
        <end position="24"/>
    </location>
</feature>
<protein>
    <submittedName>
        <fullName evidence="2">Uncharacterized protein</fullName>
    </submittedName>
</protein>
<evidence type="ECO:0000256" key="1">
    <source>
        <dbReference type="SAM" id="Phobius"/>
    </source>
</evidence>
<feature type="transmembrane region" description="Helical" evidence="1">
    <location>
        <begin position="30"/>
        <end position="48"/>
    </location>
</feature>
<gene>
    <name evidence="2" type="ORF">WDJ61_05065</name>
</gene>
<dbReference type="EMBL" id="CP147404">
    <property type="protein sequence ID" value="WXB94001.1"/>
    <property type="molecule type" value="Genomic_DNA"/>
</dbReference>
<name>A0ABZ2N8C6_9BACI</name>
<keyword evidence="1" id="KW-0472">Membrane</keyword>
<organism evidence="2 3">
    <name type="scientific">Bacillus kandeliae</name>
    <dbReference type="NCBI Taxonomy" id="3129297"/>
    <lineage>
        <taxon>Bacteria</taxon>
        <taxon>Bacillati</taxon>
        <taxon>Bacillota</taxon>
        <taxon>Bacilli</taxon>
        <taxon>Bacillales</taxon>
        <taxon>Bacillaceae</taxon>
        <taxon>Bacillus</taxon>
    </lineage>
</organism>
<dbReference type="RefSeq" id="WP_338753574.1">
    <property type="nucleotide sequence ID" value="NZ_CP147404.1"/>
</dbReference>
<evidence type="ECO:0000313" key="2">
    <source>
        <dbReference type="EMBL" id="WXB94001.1"/>
    </source>
</evidence>